<evidence type="ECO:0000256" key="4">
    <source>
        <dbReference type="ARBA" id="ARBA00023136"/>
    </source>
</evidence>
<feature type="transmembrane region" description="Helical" evidence="5">
    <location>
        <begin position="97"/>
        <end position="117"/>
    </location>
</feature>
<dbReference type="STRING" id="1194090.SAMN05443144_1529"/>
<dbReference type="GO" id="GO:0016020">
    <property type="term" value="C:membrane"/>
    <property type="evidence" value="ECO:0007669"/>
    <property type="project" value="UniProtKB-SubCell"/>
</dbReference>
<name>A0A1M5M796_9BACT</name>
<evidence type="ECO:0000256" key="1">
    <source>
        <dbReference type="ARBA" id="ARBA00004141"/>
    </source>
</evidence>
<dbReference type="OrthoDB" id="9811373at2"/>
<protein>
    <submittedName>
        <fullName evidence="6">DoxX-like family protein</fullName>
    </submittedName>
</protein>
<comment type="subcellular location">
    <subcellularLocation>
        <location evidence="1">Membrane</location>
        <topology evidence="1">Multi-pass membrane protein</topology>
    </subcellularLocation>
</comment>
<gene>
    <name evidence="6" type="ORF">SAMN05443144_1529</name>
</gene>
<dbReference type="Pfam" id="PF13564">
    <property type="entry name" value="DoxX_2"/>
    <property type="match status" value="1"/>
</dbReference>
<dbReference type="EMBL" id="FQUS01000052">
    <property type="protein sequence ID" value="SHG73110.1"/>
    <property type="molecule type" value="Genomic_DNA"/>
</dbReference>
<dbReference type="AlphaFoldDB" id="A0A1M5M796"/>
<dbReference type="Proteomes" id="UP000184041">
    <property type="component" value="Unassembled WGS sequence"/>
</dbReference>
<feature type="transmembrane region" description="Helical" evidence="5">
    <location>
        <begin position="50"/>
        <end position="68"/>
    </location>
</feature>
<sequence length="145" mass="16329">MDNSISKSRLWTARVMGGLVILFMLMDSIFKFIQPEEVVQGTLELGYAEHHIAIIGALGLLSVLLYAFPRTSLLGAVLLTGYWGGAVATHVRIDDPLFTHTLVPVYMAVLAWGSLWLRDERIRNLIPYKRAFKNEENYSNHADIP</sequence>
<keyword evidence="7" id="KW-1185">Reference proteome</keyword>
<evidence type="ECO:0000313" key="6">
    <source>
        <dbReference type="EMBL" id="SHG73110.1"/>
    </source>
</evidence>
<keyword evidence="4 5" id="KW-0472">Membrane</keyword>
<accession>A0A1M5M796</accession>
<dbReference type="RefSeq" id="WP_073068764.1">
    <property type="nucleotide sequence ID" value="NZ_FQUS01000052.1"/>
</dbReference>
<keyword evidence="2 5" id="KW-0812">Transmembrane</keyword>
<evidence type="ECO:0000256" key="5">
    <source>
        <dbReference type="SAM" id="Phobius"/>
    </source>
</evidence>
<keyword evidence="3 5" id="KW-1133">Transmembrane helix</keyword>
<evidence type="ECO:0000256" key="3">
    <source>
        <dbReference type="ARBA" id="ARBA00022989"/>
    </source>
</evidence>
<reference evidence="6 7" key="1">
    <citation type="submission" date="2016-11" db="EMBL/GenBank/DDBJ databases">
        <authorList>
            <person name="Jaros S."/>
            <person name="Januszkiewicz K."/>
            <person name="Wedrychowicz H."/>
        </authorList>
    </citation>
    <scope>NUCLEOTIDE SEQUENCE [LARGE SCALE GENOMIC DNA]</scope>
    <source>
        <strain evidence="6 7">DSM 21986</strain>
    </source>
</reference>
<dbReference type="InterPro" id="IPR032808">
    <property type="entry name" value="DoxX"/>
</dbReference>
<organism evidence="6 7">
    <name type="scientific">Fodinibius roseus</name>
    <dbReference type="NCBI Taxonomy" id="1194090"/>
    <lineage>
        <taxon>Bacteria</taxon>
        <taxon>Pseudomonadati</taxon>
        <taxon>Balneolota</taxon>
        <taxon>Balneolia</taxon>
        <taxon>Balneolales</taxon>
        <taxon>Balneolaceae</taxon>
        <taxon>Fodinibius</taxon>
    </lineage>
</organism>
<feature type="transmembrane region" description="Helical" evidence="5">
    <location>
        <begin position="12"/>
        <end position="30"/>
    </location>
</feature>
<proteinExistence type="predicted"/>
<feature type="transmembrane region" description="Helical" evidence="5">
    <location>
        <begin position="73"/>
        <end position="91"/>
    </location>
</feature>
<evidence type="ECO:0000313" key="7">
    <source>
        <dbReference type="Proteomes" id="UP000184041"/>
    </source>
</evidence>
<evidence type="ECO:0000256" key="2">
    <source>
        <dbReference type="ARBA" id="ARBA00022692"/>
    </source>
</evidence>